<feature type="region of interest" description="Disordered" evidence="1">
    <location>
        <begin position="47"/>
        <end position="87"/>
    </location>
</feature>
<protein>
    <submittedName>
        <fullName evidence="2">Uncharacterized protein</fullName>
    </submittedName>
</protein>
<keyword evidence="3" id="KW-1185">Reference proteome</keyword>
<gene>
    <name evidence="2" type="ORF">OC842_003254</name>
</gene>
<sequence>MVPTAPPSLDDPIMQPASIMLRRAAAVRTLALSQPWQPVSRVGVAASSTSRLAPALTSTHRRSFAGSSTRLASQSDIPPQDPQNDPGNILRRLAESPTAMASITKLMTVIKEEGGIDIGQGIRPDGSMDPDAMAKRPSMFQMARMMMNSKIRDAVKEVHAELLKAGIELTPERVQAILQADDLIRGLKK</sequence>
<evidence type="ECO:0000313" key="2">
    <source>
        <dbReference type="EMBL" id="KAK0532556.1"/>
    </source>
</evidence>
<dbReference type="Proteomes" id="UP001176521">
    <property type="component" value="Unassembled WGS sequence"/>
</dbReference>
<name>A0AAN6GBS6_9BASI</name>
<proteinExistence type="predicted"/>
<dbReference type="AlphaFoldDB" id="A0AAN6GBS6"/>
<reference evidence="2" key="1">
    <citation type="journal article" date="2023" name="PhytoFront">
        <title>Draft Genome Resources of Seven Strains of Tilletia horrida, Causal Agent of Kernel Smut of Rice.</title>
        <authorList>
            <person name="Khanal S."/>
            <person name="Antony Babu S."/>
            <person name="Zhou X.G."/>
        </authorList>
    </citation>
    <scope>NUCLEOTIDE SEQUENCE</scope>
    <source>
        <strain evidence="2">TX3</strain>
    </source>
</reference>
<evidence type="ECO:0000256" key="1">
    <source>
        <dbReference type="SAM" id="MobiDB-lite"/>
    </source>
</evidence>
<feature type="compositionally biased region" description="Polar residues" evidence="1">
    <location>
        <begin position="65"/>
        <end position="86"/>
    </location>
</feature>
<organism evidence="2 3">
    <name type="scientific">Tilletia horrida</name>
    <dbReference type="NCBI Taxonomy" id="155126"/>
    <lineage>
        <taxon>Eukaryota</taxon>
        <taxon>Fungi</taxon>
        <taxon>Dikarya</taxon>
        <taxon>Basidiomycota</taxon>
        <taxon>Ustilaginomycotina</taxon>
        <taxon>Exobasidiomycetes</taxon>
        <taxon>Tilletiales</taxon>
        <taxon>Tilletiaceae</taxon>
        <taxon>Tilletia</taxon>
    </lineage>
</organism>
<evidence type="ECO:0000313" key="3">
    <source>
        <dbReference type="Proteomes" id="UP001176521"/>
    </source>
</evidence>
<accession>A0AAN6GBS6</accession>
<dbReference type="EMBL" id="JAPDMQ010000157">
    <property type="protein sequence ID" value="KAK0532556.1"/>
    <property type="molecule type" value="Genomic_DNA"/>
</dbReference>
<comment type="caution">
    <text evidence="2">The sequence shown here is derived from an EMBL/GenBank/DDBJ whole genome shotgun (WGS) entry which is preliminary data.</text>
</comment>